<evidence type="ECO:0000256" key="2">
    <source>
        <dbReference type="ARBA" id="ARBA00022475"/>
    </source>
</evidence>
<dbReference type="PANTHER" id="PTHR30086">
    <property type="entry name" value="ARGININE EXPORTER PROTEIN ARGO"/>
    <property type="match status" value="1"/>
</dbReference>
<feature type="transmembrane region" description="Helical" evidence="6">
    <location>
        <begin position="182"/>
        <end position="200"/>
    </location>
</feature>
<evidence type="ECO:0000256" key="1">
    <source>
        <dbReference type="ARBA" id="ARBA00004651"/>
    </source>
</evidence>
<dbReference type="EMBL" id="BSRZ01000006">
    <property type="protein sequence ID" value="GLW64832.1"/>
    <property type="molecule type" value="Genomic_DNA"/>
</dbReference>
<keyword evidence="8" id="KW-1185">Reference proteome</keyword>
<keyword evidence="2" id="KW-1003">Cell membrane</keyword>
<gene>
    <name evidence="7" type="ORF">Arub01_30760</name>
</gene>
<sequence>MTLIVPLLAFAGVAAVLTLTPGPDSLLVLRTAVAHGRRAALTAALGVQTGCLWWGAAAGLGLSAVLAASQTLYTAVRWAGACYLVYLGLRLLLHRHDDENAPEPPGRRFFLRGLLTNALNPKVGVFYVSLLPQFVPHDAPVAAWSLLLTGVHVAEGLLWCGAIAVLADRLGHWLRRRAMRRALDRLAGTAFLVFAARLALRPS</sequence>
<dbReference type="InterPro" id="IPR001123">
    <property type="entry name" value="LeuE-type"/>
</dbReference>
<dbReference type="PIRSF" id="PIRSF006324">
    <property type="entry name" value="LeuE"/>
    <property type="match status" value="1"/>
</dbReference>
<dbReference type="Pfam" id="PF01810">
    <property type="entry name" value="LysE"/>
    <property type="match status" value="1"/>
</dbReference>
<dbReference type="PANTHER" id="PTHR30086:SF20">
    <property type="entry name" value="ARGININE EXPORTER PROTEIN ARGO-RELATED"/>
    <property type="match status" value="1"/>
</dbReference>
<evidence type="ECO:0000256" key="5">
    <source>
        <dbReference type="ARBA" id="ARBA00023136"/>
    </source>
</evidence>
<organism evidence="7 8">
    <name type="scientific">Actinomadura rubrobrunea</name>
    <dbReference type="NCBI Taxonomy" id="115335"/>
    <lineage>
        <taxon>Bacteria</taxon>
        <taxon>Bacillati</taxon>
        <taxon>Actinomycetota</taxon>
        <taxon>Actinomycetes</taxon>
        <taxon>Streptosporangiales</taxon>
        <taxon>Thermomonosporaceae</taxon>
        <taxon>Actinomadura</taxon>
    </lineage>
</organism>
<keyword evidence="4 6" id="KW-1133">Transmembrane helix</keyword>
<proteinExistence type="predicted"/>
<feature type="transmembrane region" description="Helical" evidence="6">
    <location>
        <begin position="75"/>
        <end position="93"/>
    </location>
</feature>
<dbReference type="AlphaFoldDB" id="A0A9W6UX24"/>
<dbReference type="Proteomes" id="UP001165124">
    <property type="component" value="Unassembled WGS sequence"/>
</dbReference>
<evidence type="ECO:0000313" key="8">
    <source>
        <dbReference type="Proteomes" id="UP001165124"/>
    </source>
</evidence>
<accession>A0A9W6UX24</accession>
<keyword evidence="3 6" id="KW-0812">Transmembrane</keyword>
<evidence type="ECO:0000256" key="6">
    <source>
        <dbReference type="SAM" id="Phobius"/>
    </source>
</evidence>
<evidence type="ECO:0000256" key="3">
    <source>
        <dbReference type="ARBA" id="ARBA00022692"/>
    </source>
</evidence>
<dbReference type="GO" id="GO:0015171">
    <property type="term" value="F:amino acid transmembrane transporter activity"/>
    <property type="evidence" value="ECO:0007669"/>
    <property type="project" value="TreeGrafter"/>
</dbReference>
<evidence type="ECO:0000313" key="7">
    <source>
        <dbReference type="EMBL" id="GLW64832.1"/>
    </source>
</evidence>
<comment type="caution">
    <text evidence="7">The sequence shown here is derived from an EMBL/GenBank/DDBJ whole genome shotgun (WGS) entry which is preliminary data.</text>
</comment>
<protein>
    <submittedName>
        <fullName evidence="7">Threonine transporter RhtB</fullName>
    </submittedName>
</protein>
<evidence type="ECO:0000256" key="4">
    <source>
        <dbReference type="ARBA" id="ARBA00022989"/>
    </source>
</evidence>
<reference evidence="7" key="1">
    <citation type="submission" date="2023-02" db="EMBL/GenBank/DDBJ databases">
        <title>Actinomadura rubrobrunea NBRC 14622.</title>
        <authorList>
            <person name="Ichikawa N."/>
            <person name="Sato H."/>
            <person name="Tonouchi N."/>
        </authorList>
    </citation>
    <scope>NUCLEOTIDE SEQUENCE</scope>
    <source>
        <strain evidence="7">NBRC 14622</strain>
    </source>
</reference>
<comment type="subcellular location">
    <subcellularLocation>
        <location evidence="1">Cell membrane</location>
        <topology evidence="1">Multi-pass membrane protein</topology>
    </subcellularLocation>
</comment>
<dbReference type="RefSeq" id="WP_067907213.1">
    <property type="nucleotide sequence ID" value="NZ_BSRZ01000006.1"/>
</dbReference>
<keyword evidence="5 6" id="KW-0472">Membrane</keyword>
<feature type="transmembrane region" description="Helical" evidence="6">
    <location>
        <begin position="141"/>
        <end position="170"/>
    </location>
</feature>
<name>A0A9W6UX24_9ACTN</name>
<dbReference type="GO" id="GO:0005886">
    <property type="term" value="C:plasma membrane"/>
    <property type="evidence" value="ECO:0007669"/>
    <property type="project" value="UniProtKB-SubCell"/>
</dbReference>